<evidence type="ECO:0000313" key="6">
    <source>
        <dbReference type="EMBL" id="KAJ8033260.1"/>
    </source>
</evidence>
<dbReference type="InterPro" id="IPR035976">
    <property type="entry name" value="Sushi/SCR/CCP_sf"/>
</dbReference>
<dbReference type="PROSITE" id="PS50923">
    <property type="entry name" value="SUSHI"/>
    <property type="match status" value="1"/>
</dbReference>
<keyword evidence="4" id="KW-0812">Transmembrane</keyword>
<dbReference type="InterPro" id="IPR002889">
    <property type="entry name" value="WSC_carb-bd"/>
</dbReference>
<dbReference type="SMART" id="SM00032">
    <property type="entry name" value="CCP"/>
    <property type="match status" value="1"/>
</dbReference>
<feature type="transmembrane region" description="Helical" evidence="4">
    <location>
        <begin position="290"/>
        <end position="316"/>
    </location>
</feature>
<keyword evidence="4" id="KW-0472">Membrane</keyword>
<dbReference type="CDD" id="cd00033">
    <property type="entry name" value="CCP"/>
    <property type="match status" value="1"/>
</dbReference>
<keyword evidence="2" id="KW-0768">Sushi</keyword>
<dbReference type="Pfam" id="PF01822">
    <property type="entry name" value="WSC"/>
    <property type="match status" value="1"/>
</dbReference>
<keyword evidence="7" id="KW-1185">Reference proteome</keyword>
<dbReference type="OrthoDB" id="9935125at2759"/>
<comment type="caution">
    <text evidence="2">Lacks conserved residue(s) required for the propagation of feature annotation.</text>
</comment>
<gene>
    <name evidence="6" type="ORF">HOLleu_23441</name>
</gene>
<evidence type="ECO:0000256" key="4">
    <source>
        <dbReference type="SAM" id="Phobius"/>
    </source>
</evidence>
<keyword evidence="4" id="KW-1133">Transmembrane helix</keyword>
<accession>A0A9Q1BV81</accession>
<sequence>MNTFTICLIIWASDKLTRLGRCQDVTNEYIGCYEDGPTDDTRIFKEYGKYLPQWNPTECRKECLSHNLFYYGISQKCMCFCGNSSSDYTQYGKSTERECENRCTSSPPRIKVFEVQCPRLELKNGDVRISHTIARFICRRGFVLFGQDEINCIYRNNTIKWDGQQPSCVGVTSVVYTIAHSTSVTSTEVSATLTKHFTPSTSRKTSSIASEETAVETTTEESQTTHQSTSVLRFSLTSTEDSTEHYLNKTILSTSFSTLSSNVTANFPSTPTVNSTSSGKVDERAKIVQLFLHLLIAVLPVIIIFFFILLSCCCTFDDRKYRKRKSLGDTTCGPSSFEFMTPRVIKRQFSASTLPMTYNRSFGMYNSKPELDCDGEIDPDDDMETEYEGDNIYFELTADSNDNRCEEDGIIYV</sequence>
<dbReference type="SUPFAM" id="SSF57535">
    <property type="entry name" value="Complement control module/SCR domain"/>
    <property type="match status" value="1"/>
</dbReference>
<evidence type="ECO:0000256" key="3">
    <source>
        <dbReference type="SAM" id="MobiDB-lite"/>
    </source>
</evidence>
<comment type="caution">
    <text evidence="6">The sequence shown here is derived from an EMBL/GenBank/DDBJ whole genome shotgun (WGS) entry which is preliminary data.</text>
</comment>
<dbReference type="InterPro" id="IPR000436">
    <property type="entry name" value="Sushi_SCR_CCP_dom"/>
</dbReference>
<proteinExistence type="predicted"/>
<evidence type="ECO:0000256" key="2">
    <source>
        <dbReference type="PROSITE-ProRule" id="PRU00302"/>
    </source>
</evidence>
<dbReference type="Proteomes" id="UP001152320">
    <property type="component" value="Chromosome 11"/>
</dbReference>
<protein>
    <recommendedName>
        <fullName evidence="5">Sushi domain-containing protein</fullName>
    </recommendedName>
</protein>
<feature type="domain" description="Sushi" evidence="5">
    <location>
        <begin position="101"/>
        <end position="170"/>
    </location>
</feature>
<dbReference type="Gene3D" id="2.10.70.10">
    <property type="entry name" value="Complement Module, domain 1"/>
    <property type="match status" value="1"/>
</dbReference>
<keyword evidence="1" id="KW-1015">Disulfide bond</keyword>
<feature type="compositionally biased region" description="Low complexity" evidence="3">
    <location>
        <begin position="205"/>
        <end position="226"/>
    </location>
</feature>
<feature type="region of interest" description="Disordered" evidence="3">
    <location>
        <begin position="199"/>
        <end position="226"/>
    </location>
</feature>
<evidence type="ECO:0000256" key="1">
    <source>
        <dbReference type="ARBA" id="ARBA00023157"/>
    </source>
</evidence>
<dbReference type="AlphaFoldDB" id="A0A9Q1BV81"/>
<reference evidence="6" key="1">
    <citation type="submission" date="2021-10" db="EMBL/GenBank/DDBJ databases">
        <title>Tropical sea cucumber genome reveals ecological adaptation and Cuvierian tubules defense mechanism.</title>
        <authorList>
            <person name="Chen T."/>
        </authorList>
    </citation>
    <scope>NUCLEOTIDE SEQUENCE</scope>
    <source>
        <strain evidence="6">Nanhai2018</strain>
        <tissue evidence="6">Muscle</tissue>
    </source>
</reference>
<name>A0A9Q1BV81_HOLLE</name>
<dbReference type="EMBL" id="JAIZAY010000011">
    <property type="protein sequence ID" value="KAJ8033260.1"/>
    <property type="molecule type" value="Genomic_DNA"/>
</dbReference>
<organism evidence="6 7">
    <name type="scientific">Holothuria leucospilota</name>
    <name type="common">Black long sea cucumber</name>
    <name type="synonym">Mertensiothuria leucospilota</name>
    <dbReference type="NCBI Taxonomy" id="206669"/>
    <lineage>
        <taxon>Eukaryota</taxon>
        <taxon>Metazoa</taxon>
        <taxon>Echinodermata</taxon>
        <taxon>Eleutherozoa</taxon>
        <taxon>Echinozoa</taxon>
        <taxon>Holothuroidea</taxon>
        <taxon>Aspidochirotacea</taxon>
        <taxon>Aspidochirotida</taxon>
        <taxon>Holothuriidae</taxon>
        <taxon>Holothuria</taxon>
    </lineage>
</organism>
<evidence type="ECO:0000259" key="5">
    <source>
        <dbReference type="PROSITE" id="PS50923"/>
    </source>
</evidence>
<evidence type="ECO:0000313" key="7">
    <source>
        <dbReference type="Proteomes" id="UP001152320"/>
    </source>
</evidence>